<name>A0AA42MDT9_ACIJO</name>
<gene>
    <name evidence="2" type="ORF">N5C97_16820</name>
</gene>
<reference evidence="2" key="1">
    <citation type="submission" date="2022-09" db="EMBL/GenBank/DDBJ databases">
        <title>Intensive care unit water sources are persistently colonized with multi-drug resistant bacteria and are the site of extensive horizontal gene transfer of antibiotic resistance genes.</title>
        <authorList>
            <person name="Diorio-Toth L."/>
        </authorList>
    </citation>
    <scope>NUCLEOTIDE SEQUENCE</scope>
    <source>
        <strain evidence="2">GD03885</strain>
    </source>
</reference>
<dbReference type="Proteomes" id="UP001160116">
    <property type="component" value="Unassembled WGS sequence"/>
</dbReference>
<accession>A0AA42MDT9</accession>
<feature type="compositionally biased region" description="Basic and acidic residues" evidence="1">
    <location>
        <begin position="76"/>
        <end position="87"/>
    </location>
</feature>
<evidence type="ECO:0000313" key="2">
    <source>
        <dbReference type="EMBL" id="MDH0828104.1"/>
    </source>
</evidence>
<evidence type="ECO:0000313" key="3">
    <source>
        <dbReference type="Proteomes" id="UP001160116"/>
    </source>
</evidence>
<feature type="region of interest" description="Disordered" evidence="1">
    <location>
        <begin position="62"/>
        <end position="87"/>
    </location>
</feature>
<dbReference type="EMBL" id="JAOCCL010000094">
    <property type="protein sequence ID" value="MDH0828104.1"/>
    <property type="molecule type" value="Genomic_DNA"/>
</dbReference>
<evidence type="ECO:0000256" key="1">
    <source>
        <dbReference type="SAM" id="MobiDB-lite"/>
    </source>
</evidence>
<dbReference type="AlphaFoldDB" id="A0AA42MDT9"/>
<comment type="caution">
    <text evidence="2">The sequence shown here is derived from an EMBL/GenBank/DDBJ whole genome shotgun (WGS) entry which is preliminary data.</text>
</comment>
<dbReference type="RefSeq" id="WP_201706286.1">
    <property type="nucleotide sequence ID" value="NZ_CP068195.1"/>
</dbReference>
<proteinExistence type="predicted"/>
<protein>
    <submittedName>
        <fullName evidence="2">Uncharacterized protein</fullName>
    </submittedName>
</protein>
<organism evidence="2 3">
    <name type="scientific">Acinetobacter johnsonii</name>
    <dbReference type="NCBI Taxonomy" id="40214"/>
    <lineage>
        <taxon>Bacteria</taxon>
        <taxon>Pseudomonadati</taxon>
        <taxon>Pseudomonadota</taxon>
        <taxon>Gammaproteobacteria</taxon>
        <taxon>Moraxellales</taxon>
        <taxon>Moraxellaceae</taxon>
        <taxon>Acinetobacter</taxon>
    </lineage>
</organism>
<sequence>MIDQHISLNGWIRTIDQLPSIVDADDAGHVYQCQETANGYVFLNDCHFVLLKMDHDRNHLKGNEFWHPKSKAPKLPSKEQGHDRKNT</sequence>